<dbReference type="Gene3D" id="3.80.10.10">
    <property type="entry name" value="Ribonuclease Inhibitor"/>
    <property type="match status" value="1"/>
</dbReference>
<evidence type="ECO:0000313" key="3">
    <source>
        <dbReference type="Proteomes" id="UP000815325"/>
    </source>
</evidence>
<comment type="subcellular location">
    <subcellularLocation>
        <location evidence="1">Cytoplasm</location>
        <location evidence="1">Cytoskeleton</location>
        <location evidence="1">Cilium axoneme</location>
    </subcellularLocation>
</comment>
<dbReference type="InterPro" id="IPR032675">
    <property type="entry name" value="LRR_dom_sf"/>
</dbReference>
<accession>A0ABQ7GJY4</accession>
<reference evidence="2" key="1">
    <citation type="submission" date="2017-08" db="EMBL/GenBank/DDBJ databases">
        <authorList>
            <person name="Polle J.E."/>
            <person name="Barry K."/>
            <person name="Cushman J."/>
            <person name="Schmutz J."/>
            <person name="Tran D."/>
            <person name="Hathwaick L.T."/>
            <person name="Yim W.C."/>
            <person name="Jenkins J."/>
            <person name="Mckie-Krisberg Z.M."/>
            <person name="Prochnik S."/>
            <person name="Lindquist E."/>
            <person name="Dockter R.B."/>
            <person name="Adam C."/>
            <person name="Molina H."/>
            <person name="Bunkerborg J."/>
            <person name="Jin E."/>
            <person name="Buchheim M."/>
            <person name="Magnuson J."/>
        </authorList>
    </citation>
    <scope>NUCLEOTIDE SEQUENCE</scope>
    <source>
        <strain evidence="2">CCAP 19/18</strain>
    </source>
</reference>
<dbReference type="Proteomes" id="UP000815325">
    <property type="component" value="Unassembled WGS sequence"/>
</dbReference>
<sequence length="535" mass="57913">MTGFADLPGHVIGFLFEYIDDPGTKRALFHATRAVRFEPSILSKYPSKLSIQLPVPENTHKYPSYLRELDLRESASGVSVLEFPRGAQLRKLTVSGWGGVPDDTSCLLSVFSPQSSTLLQDVESLVLEFKDEDLEEAQEEEDNGSAVGAALRAHCPKLRILELHGHFLSLGLLTALEECSTLEELKMYARASLPEFFVTILPEDMILSISRIDTLKRLAIPGAEAFYPLHTLKQLNWLSVGAPSADDFSHFLQGCPSLETVVMGVAPSLPVSSPHLKFLTVESMSMLSLLSFVSLASLPSLLQFRIGFLQVRPHKAIPDGLIAAAKSRLAAMPGVALEVGGLEACRMSGRQIISLLDPFANRICISWSGGMVDGVLLTKVTLVSGDIKKIASMLFPGTSSVSLIDCTLSATSLIEVAEGFCQSLVKFKWSAGPSDFKAEADQIWQALSILNARDVPCKFSLHADPQYGRGGQPKDAQQTEALVDGWRKRLAAGGKTKVCLEYVDSSSLMPDMTSDLNLSALCSDLLPALEATGSL</sequence>
<dbReference type="SUPFAM" id="SSF52047">
    <property type="entry name" value="RNI-like"/>
    <property type="match status" value="1"/>
</dbReference>
<comment type="caution">
    <text evidence="2">The sequence shown here is derived from an EMBL/GenBank/DDBJ whole genome shotgun (WGS) entry which is preliminary data.</text>
</comment>
<gene>
    <name evidence="2" type="ORF">DUNSADRAFT_8119</name>
</gene>
<name>A0ABQ7GJY4_DUNSA</name>
<protein>
    <submittedName>
        <fullName evidence="2">Uncharacterized protein</fullName>
    </submittedName>
</protein>
<evidence type="ECO:0000256" key="1">
    <source>
        <dbReference type="ARBA" id="ARBA00004430"/>
    </source>
</evidence>
<proteinExistence type="predicted"/>
<keyword evidence="3" id="KW-1185">Reference proteome</keyword>
<dbReference type="EMBL" id="MU069730">
    <property type="protein sequence ID" value="KAF5834931.1"/>
    <property type="molecule type" value="Genomic_DNA"/>
</dbReference>
<evidence type="ECO:0000313" key="2">
    <source>
        <dbReference type="EMBL" id="KAF5834931.1"/>
    </source>
</evidence>
<organism evidence="2 3">
    <name type="scientific">Dunaliella salina</name>
    <name type="common">Green alga</name>
    <name type="synonym">Protococcus salinus</name>
    <dbReference type="NCBI Taxonomy" id="3046"/>
    <lineage>
        <taxon>Eukaryota</taxon>
        <taxon>Viridiplantae</taxon>
        <taxon>Chlorophyta</taxon>
        <taxon>core chlorophytes</taxon>
        <taxon>Chlorophyceae</taxon>
        <taxon>CS clade</taxon>
        <taxon>Chlamydomonadales</taxon>
        <taxon>Dunaliellaceae</taxon>
        <taxon>Dunaliella</taxon>
    </lineage>
</organism>